<feature type="compositionally biased region" description="Low complexity" evidence="2">
    <location>
        <begin position="338"/>
        <end position="360"/>
    </location>
</feature>
<gene>
    <name evidence="4" type="ORF">LCY76_19170</name>
</gene>
<evidence type="ECO:0000313" key="5">
    <source>
        <dbReference type="Proteomes" id="UP001139011"/>
    </source>
</evidence>
<dbReference type="InterPro" id="IPR050922">
    <property type="entry name" value="LytR/CpsA/Psr_CW_biosynth"/>
</dbReference>
<evidence type="ECO:0000259" key="3">
    <source>
        <dbReference type="Pfam" id="PF03816"/>
    </source>
</evidence>
<feature type="domain" description="Cell envelope-related transcriptional attenuator" evidence="3">
    <location>
        <begin position="102"/>
        <end position="253"/>
    </location>
</feature>
<dbReference type="PANTHER" id="PTHR33392:SF6">
    <property type="entry name" value="POLYISOPRENYL-TEICHOIC ACID--PEPTIDOGLYCAN TEICHOIC ACID TRANSFERASE TAGU"/>
    <property type="match status" value="1"/>
</dbReference>
<dbReference type="InterPro" id="IPR004474">
    <property type="entry name" value="LytR_CpsA_psr"/>
</dbReference>
<evidence type="ECO:0000256" key="1">
    <source>
        <dbReference type="ARBA" id="ARBA00006068"/>
    </source>
</evidence>
<proteinExistence type="inferred from homology"/>
<dbReference type="NCBIfam" id="TIGR00350">
    <property type="entry name" value="lytR_cpsA_psr"/>
    <property type="match status" value="1"/>
</dbReference>
<feature type="region of interest" description="Disordered" evidence="2">
    <location>
        <begin position="336"/>
        <end position="360"/>
    </location>
</feature>
<evidence type="ECO:0000256" key="2">
    <source>
        <dbReference type="SAM" id="MobiDB-lite"/>
    </source>
</evidence>
<keyword evidence="5" id="KW-1185">Reference proteome</keyword>
<reference evidence="4" key="1">
    <citation type="submission" date="2021-09" db="EMBL/GenBank/DDBJ databases">
        <title>Genome analysis of Fictibacillus sp. KIGAM418 isolated from marine sediment.</title>
        <authorList>
            <person name="Seo M.-J."/>
            <person name="Cho E.-S."/>
            <person name="Hwang C.Y."/>
        </authorList>
    </citation>
    <scope>NUCLEOTIDE SEQUENCE</scope>
    <source>
        <strain evidence="4">KIGAM418</strain>
    </source>
</reference>
<comment type="similarity">
    <text evidence="1">Belongs to the LytR/CpsA/Psr (LCP) family.</text>
</comment>
<accession>A0A9X1XD72</accession>
<dbReference type="AlphaFoldDB" id="A0A9X1XD72"/>
<dbReference type="Pfam" id="PF03816">
    <property type="entry name" value="LytR_cpsA_psr"/>
    <property type="match status" value="1"/>
</dbReference>
<protein>
    <submittedName>
        <fullName evidence="4">LCP family protein</fullName>
    </submittedName>
</protein>
<name>A0A9X1XD72_9BACL</name>
<evidence type="ECO:0000313" key="4">
    <source>
        <dbReference type="EMBL" id="MCK6258692.1"/>
    </source>
</evidence>
<comment type="caution">
    <text evidence="4">The sequence shown here is derived from an EMBL/GenBank/DDBJ whole genome shotgun (WGS) entry which is preliminary data.</text>
</comment>
<organism evidence="4 5">
    <name type="scientific">Fictibacillus marinisediminis</name>
    <dbReference type="NCBI Taxonomy" id="2878389"/>
    <lineage>
        <taxon>Bacteria</taxon>
        <taxon>Bacillati</taxon>
        <taxon>Bacillota</taxon>
        <taxon>Bacilli</taxon>
        <taxon>Bacillales</taxon>
        <taxon>Fictibacillaceae</taxon>
        <taxon>Fictibacillus</taxon>
    </lineage>
</organism>
<dbReference type="RefSeq" id="WP_248253939.1">
    <property type="nucleotide sequence ID" value="NZ_JAIWJX010000002.1"/>
</dbReference>
<dbReference type="GO" id="GO:0071555">
    <property type="term" value="P:cell wall organization"/>
    <property type="evidence" value="ECO:0007669"/>
    <property type="project" value="UniProtKB-KW"/>
</dbReference>
<dbReference type="PANTHER" id="PTHR33392">
    <property type="entry name" value="POLYISOPRENYL-TEICHOIC ACID--PEPTIDOGLYCAN TEICHOIC ACID TRANSFERASE TAGU"/>
    <property type="match status" value="1"/>
</dbReference>
<dbReference type="Proteomes" id="UP001139011">
    <property type="component" value="Unassembled WGS sequence"/>
</dbReference>
<dbReference type="EMBL" id="JAIWJX010000002">
    <property type="protein sequence ID" value="MCK6258692.1"/>
    <property type="molecule type" value="Genomic_DNA"/>
</dbReference>
<sequence>MSYYNEERQPTRLVRRRVKKRKRRPFRRLIRIFLVLLVLCMLGGVAYAGFLAYKVKSTADNSYKGLAHGNKSDLRMDKVTMGKDPVNILLMGVEDYKGSPGHSDALMVLTINPDTKEASIVSIPRDTRTYLPDAGRKDKITHAYAYGKKGHKEQATIDAVEHFLDVPIDYYVRTNFQGFKEVVDSVGGITVDVPFDFYQKNLKGHKIYFHKGKMDLNGDEALTYVQMRKQDKRGDFGRQERQQQAMKAVADKALSIKSISRADNLLNSVGDNVQTNISLKELFGMRNFYKQIQSKELERMNIGGQDEYINGVYYFSPDEQVVQKVRDRIREILDYKGKGSASADSSSSDGTSEQSQGTGE</sequence>
<dbReference type="Gene3D" id="3.40.630.190">
    <property type="entry name" value="LCP protein"/>
    <property type="match status" value="1"/>
</dbReference>